<dbReference type="Gene3D" id="1.25.40.10">
    <property type="entry name" value="Tetratricopeptide repeat domain"/>
    <property type="match status" value="1"/>
</dbReference>
<protein>
    <submittedName>
        <fullName evidence="10">2OG-Fe(II) oxygenase</fullName>
    </submittedName>
</protein>
<dbReference type="PANTHER" id="PTHR10869">
    <property type="entry name" value="PROLYL 4-HYDROXYLASE ALPHA SUBUNIT"/>
    <property type="match status" value="1"/>
</dbReference>
<dbReference type="InterPro" id="IPR006620">
    <property type="entry name" value="Pro_4_hyd_alph"/>
</dbReference>
<proteinExistence type="predicted"/>
<keyword evidence="8" id="KW-0325">Glycoprotein</keyword>
<feature type="domain" description="Fe2OG dioxygenase" evidence="9">
    <location>
        <begin position="188"/>
        <end position="292"/>
    </location>
</feature>
<keyword evidence="2" id="KW-0479">Metal-binding</keyword>
<dbReference type="InterPro" id="IPR044862">
    <property type="entry name" value="Pro_4_hyd_alph_FE2OG_OXY"/>
</dbReference>
<keyword evidence="5" id="KW-0223">Dioxygenase</keyword>
<evidence type="ECO:0000256" key="3">
    <source>
        <dbReference type="ARBA" id="ARBA00022824"/>
    </source>
</evidence>
<dbReference type="PROSITE" id="PS51471">
    <property type="entry name" value="FE2OG_OXY"/>
    <property type="match status" value="1"/>
</dbReference>
<dbReference type="Gene3D" id="2.60.120.620">
    <property type="entry name" value="q2cbj1_9rhob like domain"/>
    <property type="match status" value="1"/>
</dbReference>
<evidence type="ECO:0000259" key="9">
    <source>
        <dbReference type="PROSITE" id="PS51471"/>
    </source>
</evidence>
<dbReference type="PANTHER" id="PTHR10869:SF42">
    <property type="entry name" value="PROLYL 4-HYDROXYLASE 1"/>
    <property type="match status" value="1"/>
</dbReference>
<gene>
    <name evidence="10" type="ORF">LZ016_05355</name>
</gene>
<dbReference type="EMBL" id="JAKZHW010000001">
    <property type="protein sequence ID" value="MCH8615525.1"/>
    <property type="molecule type" value="Genomic_DNA"/>
</dbReference>
<keyword evidence="7" id="KW-0408">Iron</keyword>
<keyword evidence="4" id="KW-0847">Vitamin C</keyword>
<evidence type="ECO:0000256" key="7">
    <source>
        <dbReference type="ARBA" id="ARBA00023004"/>
    </source>
</evidence>
<comment type="cofactor">
    <cofactor evidence="1">
        <name>L-ascorbate</name>
        <dbReference type="ChEBI" id="CHEBI:38290"/>
    </cofactor>
</comment>
<evidence type="ECO:0000313" key="11">
    <source>
        <dbReference type="Proteomes" id="UP001203058"/>
    </source>
</evidence>
<evidence type="ECO:0000256" key="8">
    <source>
        <dbReference type="ARBA" id="ARBA00023180"/>
    </source>
</evidence>
<dbReference type="Proteomes" id="UP001203058">
    <property type="component" value="Unassembled WGS sequence"/>
</dbReference>
<evidence type="ECO:0000256" key="6">
    <source>
        <dbReference type="ARBA" id="ARBA00023002"/>
    </source>
</evidence>
<dbReference type="InterPro" id="IPR045054">
    <property type="entry name" value="P4HA-like"/>
</dbReference>
<evidence type="ECO:0000256" key="4">
    <source>
        <dbReference type="ARBA" id="ARBA00022896"/>
    </source>
</evidence>
<evidence type="ECO:0000313" key="10">
    <source>
        <dbReference type="EMBL" id="MCH8615525.1"/>
    </source>
</evidence>
<evidence type="ECO:0000256" key="1">
    <source>
        <dbReference type="ARBA" id="ARBA00001961"/>
    </source>
</evidence>
<dbReference type="SMART" id="SM00702">
    <property type="entry name" value="P4Hc"/>
    <property type="match status" value="1"/>
</dbReference>
<dbReference type="InterPro" id="IPR006597">
    <property type="entry name" value="Sel1-like"/>
</dbReference>
<keyword evidence="3" id="KW-0256">Endoplasmic reticulum</keyword>
<organism evidence="10 11">
    <name type="scientific">Sphingomonas telluris</name>
    <dbReference type="NCBI Taxonomy" id="2907998"/>
    <lineage>
        <taxon>Bacteria</taxon>
        <taxon>Pseudomonadati</taxon>
        <taxon>Pseudomonadota</taxon>
        <taxon>Alphaproteobacteria</taxon>
        <taxon>Sphingomonadales</taxon>
        <taxon>Sphingomonadaceae</taxon>
        <taxon>Sphingomonas</taxon>
    </lineage>
</organism>
<sequence>MSNAVADFNIAFAYLQGRGVARDLALARDHFRKAADAGHLQAKRILIALLANGTTGGSDWQAAMQRLQELKSSGDAQAARQVELLGLMDLGAEGDPRSAFEGDRLSDRPEVTLFDGLFTEAERRYLMDAALPAYRPATVGHVAGGHARQIVQQVRTCDVAAFPWIAEDPVIHALNRRIAAAAGVAVETGEPLQILRYRPGQEFKPHRDSTEDTENQRVLTMLVYLNDAYTGGETLFLSNDLKVRGKAGDGLLFRNADANGVADPDSLHAGLPVESGEKVVASRWIRQKRFGPSA</sequence>
<dbReference type="Pfam" id="PF13640">
    <property type="entry name" value="2OG-FeII_Oxy_3"/>
    <property type="match status" value="1"/>
</dbReference>
<comment type="caution">
    <text evidence="10">The sequence shown here is derived from an EMBL/GenBank/DDBJ whole genome shotgun (WGS) entry which is preliminary data.</text>
</comment>
<dbReference type="SUPFAM" id="SSF81901">
    <property type="entry name" value="HCP-like"/>
    <property type="match status" value="1"/>
</dbReference>
<dbReference type="SMART" id="SM00671">
    <property type="entry name" value="SEL1"/>
    <property type="match status" value="1"/>
</dbReference>
<dbReference type="RefSeq" id="WP_241446322.1">
    <property type="nucleotide sequence ID" value="NZ_JAKZHW010000001.1"/>
</dbReference>
<reference evidence="10 11" key="1">
    <citation type="submission" date="2022-03" db="EMBL/GenBank/DDBJ databases">
        <authorList>
            <person name="Jo J.-H."/>
            <person name="Im W.-T."/>
        </authorList>
    </citation>
    <scope>NUCLEOTIDE SEQUENCE [LARGE SCALE GENOMIC DNA]</scope>
    <source>
        <strain evidence="10 11">SM33</strain>
    </source>
</reference>
<dbReference type="InterPro" id="IPR005123">
    <property type="entry name" value="Oxoglu/Fe-dep_dioxygenase_dom"/>
</dbReference>
<evidence type="ECO:0000256" key="2">
    <source>
        <dbReference type="ARBA" id="ARBA00022723"/>
    </source>
</evidence>
<keyword evidence="11" id="KW-1185">Reference proteome</keyword>
<name>A0ABS9VKM8_9SPHN</name>
<dbReference type="InterPro" id="IPR011990">
    <property type="entry name" value="TPR-like_helical_dom_sf"/>
</dbReference>
<keyword evidence="6" id="KW-0560">Oxidoreductase</keyword>
<accession>A0ABS9VKM8</accession>
<evidence type="ECO:0000256" key="5">
    <source>
        <dbReference type="ARBA" id="ARBA00022964"/>
    </source>
</evidence>